<dbReference type="GO" id="GO:0005886">
    <property type="term" value="C:plasma membrane"/>
    <property type="evidence" value="ECO:0007669"/>
    <property type="project" value="TreeGrafter"/>
</dbReference>
<comment type="similarity">
    <text evidence="2">Belongs to the peptidase M13 family.</text>
</comment>
<dbReference type="OrthoDB" id="6485676at2759"/>
<dbReference type="PANTHER" id="PTHR11733">
    <property type="entry name" value="ZINC METALLOPROTEASE FAMILY M13 NEPRILYSIN-RELATED"/>
    <property type="match status" value="1"/>
</dbReference>
<dbReference type="SUPFAM" id="SSF55486">
    <property type="entry name" value="Metalloproteases ('zincins'), catalytic domain"/>
    <property type="match status" value="1"/>
</dbReference>
<protein>
    <recommendedName>
        <fullName evidence="13">Endothelin-converting enzyme</fullName>
    </recommendedName>
</protein>
<keyword evidence="4" id="KW-0479">Metal-binding</keyword>
<keyword evidence="8" id="KW-1133">Transmembrane helix</keyword>
<dbReference type="VEuPathDB" id="VectorBase:HLOH_061792"/>
<evidence type="ECO:0000256" key="6">
    <source>
        <dbReference type="ARBA" id="ARBA00022833"/>
    </source>
</evidence>
<dbReference type="GO" id="GO:0046872">
    <property type="term" value="F:metal ion binding"/>
    <property type="evidence" value="ECO:0007669"/>
    <property type="project" value="UniProtKB-KW"/>
</dbReference>
<dbReference type="Gene3D" id="3.40.390.10">
    <property type="entry name" value="Collagenase (Catalytic Domain)"/>
    <property type="match status" value="1"/>
</dbReference>
<dbReference type="InterPro" id="IPR042089">
    <property type="entry name" value="Peptidase_M13_dom_2"/>
</dbReference>
<evidence type="ECO:0000313" key="11">
    <source>
        <dbReference type="EMBL" id="KAH9382201.1"/>
    </source>
</evidence>
<keyword evidence="5" id="KW-0378">Hydrolase</keyword>
<accession>A0A9J6H549</accession>
<dbReference type="EMBL" id="JABSTR010000011">
    <property type="protein sequence ID" value="KAH9382201.1"/>
    <property type="molecule type" value="Genomic_DNA"/>
</dbReference>
<dbReference type="PANTHER" id="PTHR11733:SF241">
    <property type="entry name" value="GH26575P-RELATED"/>
    <property type="match status" value="1"/>
</dbReference>
<keyword evidence="3" id="KW-0645">Protease</keyword>
<comment type="caution">
    <text evidence="11">The sequence shown here is derived from an EMBL/GenBank/DDBJ whole genome shotgun (WGS) entry which is preliminary data.</text>
</comment>
<evidence type="ECO:0000256" key="4">
    <source>
        <dbReference type="ARBA" id="ARBA00022723"/>
    </source>
</evidence>
<dbReference type="InterPro" id="IPR000718">
    <property type="entry name" value="Peptidase_M13"/>
</dbReference>
<dbReference type="OMA" id="VNESSMP"/>
<dbReference type="GO" id="GO:0004222">
    <property type="term" value="F:metalloendopeptidase activity"/>
    <property type="evidence" value="ECO:0007669"/>
    <property type="project" value="InterPro"/>
</dbReference>
<dbReference type="Proteomes" id="UP000821853">
    <property type="component" value="Chromosome 9"/>
</dbReference>
<feature type="domain" description="Peptidase M13 C-terminal" evidence="9">
    <location>
        <begin position="223"/>
        <end position="418"/>
    </location>
</feature>
<evidence type="ECO:0000259" key="9">
    <source>
        <dbReference type="Pfam" id="PF01431"/>
    </source>
</evidence>
<keyword evidence="7" id="KW-0482">Metalloprotease</keyword>
<dbReference type="InterPro" id="IPR008753">
    <property type="entry name" value="Peptidase_M13_N"/>
</dbReference>
<evidence type="ECO:0000256" key="3">
    <source>
        <dbReference type="ARBA" id="ARBA00022670"/>
    </source>
</evidence>
<feature type="domain" description="Peptidase M13 N-terminal" evidence="10">
    <location>
        <begin position="6"/>
        <end position="163"/>
    </location>
</feature>
<dbReference type="Pfam" id="PF05649">
    <property type="entry name" value="Peptidase_M13_N"/>
    <property type="match status" value="1"/>
</dbReference>
<dbReference type="InterPro" id="IPR024079">
    <property type="entry name" value="MetalloPept_cat_dom_sf"/>
</dbReference>
<gene>
    <name evidence="11" type="ORF">HPB48_010420</name>
</gene>
<dbReference type="PRINTS" id="PR00786">
    <property type="entry name" value="NEPRILYSIN"/>
</dbReference>
<dbReference type="Pfam" id="PF01431">
    <property type="entry name" value="Peptidase_M13"/>
    <property type="match status" value="1"/>
</dbReference>
<evidence type="ECO:0000313" key="12">
    <source>
        <dbReference type="Proteomes" id="UP000821853"/>
    </source>
</evidence>
<evidence type="ECO:0000256" key="8">
    <source>
        <dbReference type="SAM" id="Phobius"/>
    </source>
</evidence>
<evidence type="ECO:0000256" key="2">
    <source>
        <dbReference type="ARBA" id="ARBA00007357"/>
    </source>
</evidence>
<evidence type="ECO:0000256" key="1">
    <source>
        <dbReference type="ARBA" id="ARBA00001947"/>
    </source>
</evidence>
<dbReference type="InterPro" id="IPR018497">
    <property type="entry name" value="Peptidase_M13_C"/>
</dbReference>
<comment type="cofactor">
    <cofactor evidence="1">
        <name>Zn(2+)</name>
        <dbReference type="ChEBI" id="CHEBI:29105"/>
    </cofactor>
</comment>
<organism evidence="11 12">
    <name type="scientific">Haemaphysalis longicornis</name>
    <name type="common">Bush tick</name>
    <dbReference type="NCBI Taxonomy" id="44386"/>
    <lineage>
        <taxon>Eukaryota</taxon>
        <taxon>Metazoa</taxon>
        <taxon>Ecdysozoa</taxon>
        <taxon>Arthropoda</taxon>
        <taxon>Chelicerata</taxon>
        <taxon>Arachnida</taxon>
        <taxon>Acari</taxon>
        <taxon>Parasitiformes</taxon>
        <taxon>Ixodida</taxon>
        <taxon>Ixodoidea</taxon>
        <taxon>Ixodidae</taxon>
        <taxon>Haemaphysalinae</taxon>
        <taxon>Haemaphysalis</taxon>
    </lineage>
</organism>
<keyword evidence="8" id="KW-0472">Membrane</keyword>
<proteinExistence type="inferred from homology"/>
<evidence type="ECO:0008006" key="13">
    <source>
        <dbReference type="Google" id="ProtNLM"/>
    </source>
</evidence>
<evidence type="ECO:0000256" key="7">
    <source>
        <dbReference type="ARBA" id="ARBA00023049"/>
    </source>
</evidence>
<name>A0A9J6H549_HAELO</name>
<keyword evidence="8" id="KW-0812">Transmembrane</keyword>
<dbReference type="CDD" id="cd08662">
    <property type="entry name" value="M13"/>
    <property type="match status" value="1"/>
</dbReference>
<dbReference type="AlphaFoldDB" id="A0A9J6H549"/>
<dbReference type="PROSITE" id="PS51885">
    <property type="entry name" value="NEPRILYSIN"/>
    <property type="match status" value="1"/>
</dbReference>
<dbReference type="Gene3D" id="1.10.1380.10">
    <property type="entry name" value="Neutral endopeptidase , domain2"/>
    <property type="match status" value="1"/>
</dbReference>
<keyword evidence="6" id="KW-0862">Zinc</keyword>
<keyword evidence="12" id="KW-1185">Reference proteome</keyword>
<evidence type="ECO:0000256" key="5">
    <source>
        <dbReference type="ARBA" id="ARBA00022801"/>
    </source>
</evidence>
<evidence type="ECO:0000259" key="10">
    <source>
        <dbReference type="Pfam" id="PF05649"/>
    </source>
</evidence>
<dbReference type="GO" id="GO:0016485">
    <property type="term" value="P:protein processing"/>
    <property type="evidence" value="ECO:0007669"/>
    <property type="project" value="TreeGrafter"/>
</dbReference>
<reference evidence="11 12" key="1">
    <citation type="journal article" date="2020" name="Cell">
        <title>Large-Scale Comparative Analyses of Tick Genomes Elucidate Their Genetic Diversity and Vector Capacities.</title>
        <authorList>
            <consortium name="Tick Genome and Microbiome Consortium (TIGMIC)"/>
            <person name="Jia N."/>
            <person name="Wang J."/>
            <person name="Shi W."/>
            <person name="Du L."/>
            <person name="Sun Y."/>
            <person name="Zhan W."/>
            <person name="Jiang J.F."/>
            <person name="Wang Q."/>
            <person name="Zhang B."/>
            <person name="Ji P."/>
            <person name="Bell-Sakyi L."/>
            <person name="Cui X.M."/>
            <person name="Yuan T.T."/>
            <person name="Jiang B.G."/>
            <person name="Yang W.F."/>
            <person name="Lam T.T."/>
            <person name="Chang Q.C."/>
            <person name="Ding S.J."/>
            <person name="Wang X.J."/>
            <person name="Zhu J.G."/>
            <person name="Ruan X.D."/>
            <person name="Zhao L."/>
            <person name="Wei J.T."/>
            <person name="Ye R.Z."/>
            <person name="Que T.C."/>
            <person name="Du C.H."/>
            <person name="Zhou Y.H."/>
            <person name="Cheng J.X."/>
            <person name="Dai P.F."/>
            <person name="Guo W.B."/>
            <person name="Han X.H."/>
            <person name="Huang E.J."/>
            <person name="Li L.F."/>
            <person name="Wei W."/>
            <person name="Gao Y.C."/>
            <person name="Liu J.Z."/>
            <person name="Shao H.Z."/>
            <person name="Wang X."/>
            <person name="Wang C.C."/>
            <person name="Yang T.C."/>
            <person name="Huo Q.B."/>
            <person name="Li W."/>
            <person name="Chen H.Y."/>
            <person name="Chen S.E."/>
            <person name="Zhou L.G."/>
            <person name="Ni X.B."/>
            <person name="Tian J.H."/>
            <person name="Sheng Y."/>
            <person name="Liu T."/>
            <person name="Pan Y.S."/>
            <person name="Xia L.Y."/>
            <person name="Li J."/>
            <person name="Zhao F."/>
            <person name="Cao W.C."/>
        </authorList>
    </citation>
    <scope>NUCLEOTIDE SEQUENCE [LARGE SCALE GENOMIC DNA]</scope>
    <source>
        <strain evidence="11">HaeL-2018</strain>
    </source>
</reference>
<sequence>MYFRIWFQVVNEHLPMELGMADEMFLTSRGLLRLVAVLVGSVGDTTALLAYVTWHVTRILAFASSFQLSHAQFADEPGSDYTTLGHIIGHCYSDANTVLPHAFSYVFNRRWLSKAIVGNATAMVNSIRDVAQATTKALSWMDDETKRHAVEKLTTLATIVGSPQSAADEGALRNLYPWVPALNGSYLNMILTVRAAELRYSKRFLRFKGSPSEEVGMPLTMVNAFYLPVYHVMILPAAILYPPFYVANYPDSYNFGALGHVVGHEMTHAFDPEVGLYDRDGIRRDWWTPTARVMFESKLACLSSLYRDIPGSGGAAFGDRSLPENFADSGGMLKAYTAYRAAGRPSGGLPFGRHGLTDEQLFFAGSCFKWCSNEGGNSSSRYSPPRLRCNVPLLNMPEFAQAFECGAGKAMNPSTRCDSL</sequence>
<feature type="transmembrane region" description="Helical" evidence="8">
    <location>
        <begin position="30"/>
        <end position="54"/>
    </location>
</feature>